<comment type="caution">
    <text evidence="17">The sequence shown here is derived from an EMBL/GenBank/DDBJ whole genome shotgun (WGS) entry which is preliminary data.</text>
</comment>
<dbReference type="Proteomes" id="UP001642484">
    <property type="component" value="Unassembled WGS sequence"/>
</dbReference>
<dbReference type="CDD" id="cd05243">
    <property type="entry name" value="SDR_a5"/>
    <property type="match status" value="1"/>
</dbReference>
<dbReference type="PANTHER" id="PTHR47378">
    <property type="entry name" value="DIVINYL CHLOROPHYLLIDE A 8-VINYL-REDUCTASE, CHLOROPLASTIC"/>
    <property type="match status" value="1"/>
</dbReference>
<comment type="catalytic activity">
    <reaction evidence="13">
        <text>protochlorophyllide a + NADP(+) = 3,8-divinyl protochlorophyllide a + NADPH + H(+)</text>
        <dbReference type="Rhea" id="RHEA:48884"/>
        <dbReference type="ChEBI" id="CHEBI:15378"/>
        <dbReference type="ChEBI" id="CHEBI:57783"/>
        <dbReference type="ChEBI" id="CHEBI:58349"/>
        <dbReference type="ChEBI" id="CHEBI:58632"/>
        <dbReference type="ChEBI" id="CHEBI:83350"/>
        <dbReference type="EC" id="1.3.1.75"/>
    </reaction>
</comment>
<evidence type="ECO:0000256" key="7">
    <source>
        <dbReference type="ARBA" id="ARBA00022857"/>
    </source>
</evidence>
<proteinExistence type="inferred from homology"/>
<keyword evidence="6" id="KW-0378">Hydrolase</keyword>
<evidence type="ECO:0000256" key="11">
    <source>
        <dbReference type="ARBA" id="ARBA00024059"/>
    </source>
</evidence>
<organism evidence="17 18">
    <name type="scientific">Durusdinium trenchii</name>
    <dbReference type="NCBI Taxonomy" id="1381693"/>
    <lineage>
        <taxon>Eukaryota</taxon>
        <taxon>Sar</taxon>
        <taxon>Alveolata</taxon>
        <taxon>Dinophyceae</taxon>
        <taxon>Suessiales</taxon>
        <taxon>Symbiodiniaceae</taxon>
        <taxon>Durusdinium</taxon>
    </lineage>
</organism>
<dbReference type="EC" id="1.3.1.75" evidence="11"/>
<gene>
    <name evidence="17" type="ORF">CCMP2556_LOCUS31748</name>
</gene>
<dbReference type="InterPro" id="IPR029058">
    <property type="entry name" value="AB_hydrolase_fold"/>
</dbReference>
<dbReference type="InterPro" id="IPR036291">
    <property type="entry name" value="NAD(P)-bd_dom_sf"/>
</dbReference>
<feature type="signal peptide" evidence="14">
    <location>
        <begin position="1"/>
        <end position="16"/>
    </location>
</feature>
<dbReference type="InterPro" id="IPR002018">
    <property type="entry name" value="CarbesteraseB"/>
</dbReference>
<evidence type="ECO:0000256" key="2">
    <source>
        <dbReference type="ARBA" id="ARBA00005173"/>
    </source>
</evidence>
<evidence type="ECO:0000256" key="13">
    <source>
        <dbReference type="ARBA" id="ARBA00049498"/>
    </source>
</evidence>
<comment type="similarity">
    <text evidence="3">Belongs to the type-B carboxylesterase/lipase family.</text>
</comment>
<evidence type="ECO:0000256" key="1">
    <source>
        <dbReference type="ARBA" id="ARBA00004229"/>
    </source>
</evidence>
<dbReference type="Gene3D" id="3.40.50.720">
    <property type="entry name" value="NAD(P)-binding Rossmann-like Domain"/>
    <property type="match status" value="1"/>
</dbReference>
<dbReference type="Gene3D" id="3.40.50.1820">
    <property type="entry name" value="alpha/beta hydrolase"/>
    <property type="match status" value="1"/>
</dbReference>
<keyword evidence="5" id="KW-0934">Plastid</keyword>
<keyword evidence="7" id="KW-0521">NADP</keyword>
<feature type="domain" description="NAD(P)-binding" evidence="16">
    <location>
        <begin position="659"/>
        <end position="861"/>
    </location>
</feature>
<dbReference type="EMBL" id="CAXAMN010021929">
    <property type="protein sequence ID" value="CAK9064603.1"/>
    <property type="molecule type" value="Genomic_DNA"/>
</dbReference>
<keyword evidence="10" id="KW-0149">Chlorophyll biosynthesis</keyword>
<dbReference type="InterPro" id="IPR019826">
    <property type="entry name" value="Carboxylesterase_B_AS"/>
</dbReference>
<dbReference type="SUPFAM" id="SSF51735">
    <property type="entry name" value="NAD(P)-binding Rossmann-fold domains"/>
    <property type="match status" value="1"/>
</dbReference>
<evidence type="ECO:0000256" key="6">
    <source>
        <dbReference type="ARBA" id="ARBA00022801"/>
    </source>
</evidence>
<comment type="subcellular location">
    <subcellularLocation>
        <location evidence="1">Plastid</location>
        <location evidence="1">Chloroplast</location>
    </subcellularLocation>
</comment>
<dbReference type="InterPro" id="IPR044201">
    <property type="entry name" value="DVR-like"/>
</dbReference>
<comment type="pathway">
    <text evidence="2">Porphyrin-containing compound metabolism; chlorophyll biosynthesis.</text>
</comment>
<dbReference type="SUPFAM" id="SSF53474">
    <property type="entry name" value="alpha/beta-Hydrolases"/>
    <property type="match status" value="1"/>
</dbReference>
<dbReference type="PANTHER" id="PTHR47378:SF1">
    <property type="entry name" value="DIVINYL CHLOROPHYLLIDE A 8-VINYL-REDUCTASE, CHLOROPLASTIC"/>
    <property type="match status" value="1"/>
</dbReference>
<evidence type="ECO:0000256" key="9">
    <source>
        <dbReference type="ARBA" id="ARBA00023002"/>
    </source>
</evidence>
<evidence type="ECO:0000256" key="4">
    <source>
        <dbReference type="ARBA" id="ARBA00022528"/>
    </source>
</evidence>
<feature type="chain" id="PRO_5045162456" description="Divinyl chlorophyllide a 8-vinyl-reductase, chloroplastic" evidence="14">
    <location>
        <begin position="17"/>
        <end position="994"/>
    </location>
</feature>
<evidence type="ECO:0000256" key="3">
    <source>
        <dbReference type="ARBA" id="ARBA00005964"/>
    </source>
</evidence>
<evidence type="ECO:0000313" key="17">
    <source>
        <dbReference type="EMBL" id="CAK9064603.1"/>
    </source>
</evidence>
<dbReference type="Pfam" id="PF13460">
    <property type="entry name" value="NAD_binding_10"/>
    <property type="match status" value="1"/>
</dbReference>
<reference evidence="17 18" key="1">
    <citation type="submission" date="2024-02" db="EMBL/GenBank/DDBJ databases">
        <authorList>
            <person name="Chen Y."/>
            <person name="Shah S."/>
            <person name="Dougan E. K."/>
            <person name="Thang M."/>
            <person name="Chan C."/>
        </authorList>
    </citation>
    <scope>NUCLEOTIDE SEQUENCE [LARGE SCALE GENOMIC DNA]</scope>
</reference>
<keyword evidence="14" id="KW-0732">Signal</keyword>
<name>A0ABP0NLE0_9DINO</name>
<evidence type="ECO:0000256" key="5">
    <source>
        <dbReference type="ARBA" id="ARBA00022640"/>
    </source>
</evidence>
<evidence type="ECO:0000256" key="10">
    <source>
        <dbReference type="ARBA" id="ARBA00023171"/>
    </source>
</evidence>
<feature type="domain" description="Carboxylesterase type B" evidence="15">
    <location>
        <begin position="23"/>
        <end position="111"/>
    </location>
</feature>
<keyword evidence="18" id="KW-1185">Reference proteome</keyword>
<dbReference type="Pfam" id="PF00135">
    <property type="entry name" value="COesterase"/>
    <property type="match status" value="2"/>
</dbReference>
<keyword evidence="4" id="KW-0150">Chloroplast</keyword>
<dbReference type="InterPro" id="IPR019819">
    <property type="entry name" value="Carboxylesterase_B_CS"/>
</dbReference>
<evidence type="ECO:0000259" key="15">
    <source>
        <dbReference type="Pfam" id="PF00135"/>
    </source>
</evidence>
<evidence type="ECO:0000256" key="8">
    <source>
        <dbReference type="ARBA" id="ARBA00022946"/>
    </source>
</evidence>
<evidence type="ECO:0000259" key="16">
    <source>
        <dbReference type="Pfam" id="PF13460"/>
    </source>
</evidence>
<feature type="domain" description="Carboxylesterase type B" evidence="15">
    <location>
        <begin position="207"/>
        <end position="591"/>
    </location>
</feature>
<accession>A0ABP0NLE0</accession>
<evidence type="ECO:0000256" key="14">
    <source>
        <dbReference type="SAM" id="SignalP"/>
    </source>
</evidence>
<sequence length="994" mass="107173">MMMALALAFQLSAAFAVSTGASSPLVDTPAGTLRGTLEGEVHVFKGIPYAEAPVGDLRWRPPVAAKPWDGVRDASSFGNYCLQKEATGIWHLRSQGGSEDCLYLNVYVPPDVQPNVLCGSMGVASSSVQNAEGLGFFGAGGGTGMHCMAAHGRAWPRMAHASERSGSRGARKSSLEKLVVSAALHGTSNGRQSTLSTNGDASGGELYNGSDLVSFWRTRNVSALVVTLNYRLNVFGFLGSELLRDRDPLRSTGNYGMQDQRMALQWVQKNIAAFGGDPKKVMIFGQSAGAGSVSVQLSMPRSRGLFSSALMESGGFSGWAGQPMRYSELWISRVMNHSRCASVSCLLQLPAVELRDAYLAIPNGQCCKQLFGNPMIPWAPTVDNVELFEHPFDLALEQKVPDVPLVLGTNTDDGAEFFSELNLTSEEFPGRFMEKFAGPGASAAEKLYASEVHPTLQGLGDGWWDAERVVTDQNFFCTTRRTAQRLAQKRPVFQYLFNHSAKNGPVVSHNDELPFVWRGLKMHLSTEEWKLSAEVAMSWYHFAATGNPSTDVLTWPQIQGQAPTLMLKFQVASQGGNEVMDAGYRDEQCNFMIGWLNRPVSATAGPAAPSWRARFAVGALVGAAVAGARRRGVRGVARRVAAANVAGLEGPKMCLVVFGGTGYIGRATVKELAARGHEVVVCTRSKSGIGGKESLEDVQRSFAGEGNITVVEGDVTDPAALDALFASLPRTAQGAVCCLASRSGGRQDSFDIDYQATVNCVEASRRAKLAQFVLLSAVCVQRPLLAFQEAKLKAEAELCKEGPMAYSVVRPTAFFKSLLGQVKGVKGGAPYVMFGDGTEVRCKPISEEDLASFMADCFWDPAKKNQILPVGGPGPALSFKEQGELLFSLVQQKPNFICVPYGVFDFVQGILDFIASLFPSQSDLAEYGRIGRYYAEQSMLVMDPATGKYSEELTPSYGRTDLKTFLTEALQEGSKKLESQQLGEQGLGNRLGVE</sequence>
<dbReference type="PROSITE" id="PS00122">
    <property type="entry name" value="CARBOXYLESTERASE_B_1"/>
    <property type="match status" value="1"/>
</dbReference>
<keyword evidence="8" id="KW-0809">Transit peptide</keyword>
<protein>
    <recommendedName>
        <fullName evidence="12">Divinyl chlorophyllide a 8-vinyl-reductase, chloroplastic</fullName>
        <ecNumber evidence="11">1.3.1.75</ecNumber>
    </recommendedName>
</protein>
<dbReference type="PROSITE" id="PS00941">
    <property type="entry name" value="CARBOXYLESTERASE_B_2"/>
    <property type="match status" value="1"/>
</dbReference>
<evidence type="ECO:0000256" key="12">
    <source>
        <dbReference type="ARBA" id="ARBA00024089"/>
    </source>
</evidence>
<dbReference type="InterPro" id="IPR016040">
    <property type="entry name" value="NAD(P)-bd_dom"/>
</dbReference>
<keyword evidence="9" id="KW-0560">Oxidoreductase</keyword>
<evidence type="ECO:0000313" key="18">
    <source>
        <dbReference type="Proteomes" id="UP001642484"/>
    </source>
</evidence>